<dbReference type="EMBL" id="JALIRP010000001">
    <property type="protein sequence ID" value="MCJ8010446.1"/>
    <property type="molecule type" value="Genomic_DNA"/>
</dbReference>
<accession>A0A9X1WKL3</accession>
<keyword evidence="2" id="KW-1185">Reference proteome</keyword>
<protein>
    <submittedName>
        <fullName evidence="1">Uncharacterized protein</fullName>
    </submittedName>
</protein>
<evidence type="ECO:0000313" key="1">
    <source>
        <dbReference type="EMBL" id="MCJ8010446.1"/>
    </source>
</evidence>
<dbReference type="AlphaFoldDB" id="A0A9X1WKL3"/>
<evidence type="ECO:0000313" key="2">
    <source>
        <dbReference type="Proteomes" id="UP001139347"/>
    </source>
</evidence>
<proteinExistence type="predicted"/>
<comment type="caution">
    <text evidence="1">The sequence shown here is derived from an EMBL/GenBank/DDBJ whole genome shotgun (WGS) entry which is preliminary data.</text>
</comment>
<gene>
    <name evidence="1" type="ORF">MUG84_01655</name>
</gene>
<sequence>MFFRPPGIKVQGFAPYYCYMVVFDISYNPAKEQIYHAPLSLNNDAETGNADKYWKEIFPMFKEAIENPEWEMLFKNIFEECVLSGKGNQFTLKTLLMQLLHKLYQTRNDEAVLAARHHSLRRHLNGVLKAKAYIDHHPASCFNLEQLSVLAGLSSTFPAFLGSIT</sequence>
<dbReference type="Proteomes" id="UP001139347">
    <property type="component" value="Unassembled WGS sequence"/>
</dbReference>
<dbReference type="RefSeq" id="WP_244718511.1">
    <property type="nucleotide sequence ID" value="NZ_JALIRP010000001.1"/>
</dbReference>
<name>A0A9X1WKL3_9BACL</name>
<organism evidence="1 2">
    <name type="scientific">Paenibacillus mangrovi</name>
    <dbReference type="NCBI Taxonomy" id="2931978"/>
    <lineage>
        <taxon>Bacteria</taxon>
        <taxon>Bacillati</taxon>
        <taxon>Bacillota</taxon>
        <taxon>Bacilli</taxon>
        <taxon>Bacillales</taxon>
        <taxon>Paenibacillaceae</taxon>
        <taxon>Paenibacillus</taxon>
    </lineage>
</organism>
<reference evidence="1" key="1">
    <citation type="submission" date="2022-04" db="EMBL/GenBank/DDBJ databases">
        <title>Paenibacillus mangrovi sp. nov., a novel endophytic bacterium isolated from bark of Kandelia candel.</title>
        <authorList>
            <person name="Tuo L."/>
        </authorList>
    </citation>
    <scope>NUCLEOTIDE SEQUENCE</scope>
    <source>
        <strain evidence="1">KQZ6P-2</strain>
    </source>
</reference>